<keyword evidence="2" id="KW-1185">Reference proteome</keyword>
<comment type="caution">
    <text evidence="1">The sequence shown here is derived from an EMBL/GenBank/DDBJ whole genome shotgun (WGS) entry which is preliminary data.</text>
</comment>
<dbReference type="Proteomes" id="UP000076858">
    <property type="component" value="Unassembled WGS sequence"/>
</dbReference>
<proteinExistence type="predicted"/>
<name>A0A164HJF0_9CRUS</name>
<feature type="non-terminal residue" evidence="1">
    <location>
        <position position="213"/>
    </location>
</feature>
<evidence type="ECO:0000313" key="1">
    <source>
        <dbReference type="EMBL" id="KZS00305.1"/>
    </source>
</evidence>
<dbReference type="AlphaFoldDB" id="A0A164HJF0"/>
<dbReference type="OrthoDB" id="10599174at2759"/>
<accession>A0A164HJF0</accession>
<protein>
    <submittedName>
        <fullName evidence="1">Uncharacterized protein</fullName>
    </submittedName>
</protein>
<gene>
    <name evidence="1" type="ORF">APZ42_003436</name>
</gene>
<feature type="non-terminal residue" evidence="1">
    <location>
        <position position="1"/>
    </location>
</feature>
<organism evidence="1 2">
    <name type="scientific">Daphnia magna</name>
    <dbReference type="NCBI Taxonomy" id="35525"/>
    <lineage>
        <taxon>Eukaryota</taxon>
        <taxon>Metazoa</taxon>
        <taxon>Ecdysozoa</taxon>
        <taxon>Arthropoda</taxon>
        <taxon>Crustacea</taxon>
        <taxon>Branchiopoda</taxon>
        <taxon>Diplostraca</taxon>
        <taxon>Cladocera</taxon>
        <taxon>Anomopoda</taxon>
        <taxon>Daphniidae</taxon>
        <taxon>Daphnia</taxon>
    </lineage>
</organism>
<evidence type="ECO:0000313" key="2">
    <source>
        <dbReference type="Proteomes" id="UP000076858"/>
    </source>
</evidence>
<dbReference type="EMBL" id="LRGB01010803">
    <property type="protein sequence ID" value="KZS00305.1"/>
    <property type="molecule type" value="Genomic_DNA"/>
</dbReference>
<sequence>RTDPTLPSPHTIEVNGHSTGDVSFYEQVNLAEASVGCNGADSAIDELAFQSLQKNVKLPSNSWNWNYNGKTAVCMTWLDADDGNVVIKTLRLLSTTRLSFHLGGKVISLPDANGTYRDYDELSGFIKTLDRRNVCKGIANSLVVNVTGKFAISRDGDVSRSSRCSSLSNENSELCTACSKALRYIRKRSAIKKNGGISKRKLAVKNQKIRRMK</sequence>
<reference evidence="1 2" key="1">
    <citation type="submission" date="2016-03" db="EMBL/GenBank/DDBJ databases">
        <title>EvidentialGene: Evidence-directed Construction of Genes on Genomes.</title>
        <authorList>
            <person name="Gilbert D.G."/>
            <person name="Choi J.-H."/>
            <person name="Mockaitis K."/>
            <person name="Colbourne J."/>
            <person name="Pfrender M."/>
        </authorList>
    </citation>
    <scope>NUCLEOTIDE SEQUENCE [LARGE SCALE GENOMIC DNA]</scope>
    <source>
        <strain evidence="1 2">Xinb3</strain>
        <tissue evidence="1">Complete organism</tissue>
    </source>
</reference>